<feature type="domain" description="Calcineurin-like phosphoesterase N-terminal" evidence="4">
    <location>
        <begin position="42"/>
        <end position="101"/>
    </location>
</feature>
<protein>
    <submittedName>
        <fullName evidence="5">Calcineurin-like phosphoesterase C-terminal domain-containing protein</fullName>
    </submittedName>
</protein>
<gene>
    <name evidence="5" type="ORF">ACFQZQ_04495</name>
</gene>
<evidence type="ECO:0000259" key="3">
    <source>
        <dbReference type="Pfam" id="PF16370"/>
    </source>
</evidence>
<keyword evidence="1" id="KW-0732">Signal</keyword>
<feature type="domain" description="Calcineurin-like phosphoesterase" evidence="2">
    <location>
        <begin position="186"/>
        <end position="344"/>
    </location>
</feature>
<proteinExistence type="predicted"/>
<feature type="domain" description="Calcineurin-like phosphoesterase C-terminal" evidence="3">
    <location>
        <begin position="364"/>
        <end position="534"/>
    </location>
</feature>
<dbReference type="SUPFAM" id="SSF117074">
    <property type="entry name" value="Hypothetical protein PA1324"/>
    <property type="match status" value="1"/>
</dbReference>
<dbReference type="Pfam" id="PF16370">
    <property type="entry name" value="MetallophosC"/>
    <property type="match status" value="1"/>
</dbReference>
<dbReference type="InterPro" id="IPR032285">
    <property type="entry name" value="Metallophos_N"/>
</dbReference>
<accession>A0ABW2YP07</accession>
<evidence type="ECO:0000259" key="4">
    <source>
        <dbReference type="Pfam" id="PF16371"/>
    </source>
</evidence>
<dbReference type="Pfam" id="PF16371">
    <property type="entry name" value="MetallophosN"/>
    <property type="match status" value="1"/>
</dbReference>
<reference evidence="6" key="1">
    <citation type="journal article" date="2019" name="Int. J. Syst. Evol. Microbiol.">
        <title>The Global Catalogue of Microorganisms (GCM) 10K type strain sequencing project: providing services to taxonomists for standard genome sequencing and annotation.</title>
        <authorList>
            <consortium name="The Broad Institute Genomics Platform"/>
            <consortium name="The Broad Institute Genome Sequencing Center for Infectious Disease"/>
            <person name="Wu L."/>
            <person name="Ma J."/>
        </authorList>
    </citation>
    <scope>NUCLEOTIDE SEQUENCE [LARGE SCALE GENOMIC DNA]</scope>
    <source>
        <strain evidence="6">CCUG 55491</strain>
    </source>
</reference>
<dbReference type="InterPro" id="IPR013783">
    <property type="entry name" value="Ig-like_fold"/>
</dbReference>
<dbReference type="InterPro" id="IPR032288">
    <property type="entry name" value="Metallophos_C"/>
</dbReference>
<dbReference type="PANTHER" id="PTHR43143:SF6">
    <property type="entry name" value="BLL3016 PROTEIN"/>
    <property type="match status" value="1"/>
</dbReference>
<dbReference type="Pfam" id="PF00149">
    <property type="entry name" value="Metallophos"/>
    <property type="match status" value="1"/>
</dbReference>
<keyword evidence="6" id="KW-1185">Reference proteome</keyword>
<evidence type="ECO:0000256" key="1">
    <source>
        <dbReference type="SAM" id="SignalP"/>
    </source>
</evidence>
<dbReference type="Gene3D" id="3.60.21.10">
    <property type="match status" value="1"/>
</dbReference>
<sequence length="550" mass="60538">MRPLVLVALSLLSLSAWAQPPPCDSGSVFEDRNGNARRDHGEPGVLGVRVSDGVEIVTSDAQGRYTLPAVDGRTAFVIKPPGYTLPVRANGMPDYWHNLRTAPGPALKYGGIPVAVPACRDFALRRATPSPNRQAALSVLLFADPQPKSMADVGYYERDIIASAMQEGAIDMGHGFGKFHFLGGAADLGLSLGDIVHDDLALYPALNAATAKLGVPWLHVAGNHDLDFDATRDEDSLLTFRHHYGPDTFAWEEPEATFIVLDDVVYLPGPSPDMIGGLREAQFAFLERYLPTVPKERLLVIGVHVPFFDTAPDRETFRKADRARLFALLRPFPHVLLLSGHAHTQRHVFHGAASGWHGANPLHEYNVGAASGAFWSGAKDAAGIPDARMSDGTPNGYARLRVEAGGRYRLSWHPARLDASDAARTAAMSLHAPKVLRRGAYPAFGVYANVYMGRDDSRVEFRVDEGPWQPMVRVERPDPGLLAENMRDDQAERLRGYDRSPEAGRSRHLWRGVLPTDLALGEHRIEVRAFDAWHGEQRARTRYRLDDAKE</sequence>
<name>A0ABW2YP07_9GAMM</name>
<comment type="caution">
    <text evidence="5">The sequence shown here is derived from an EMBL/GenBank/DDBJ whole genome shotgun (WGS) entry which is preliminary data.</text>
</comment>
<evidence type="ECO:0000313" key="6">
    <source>
        <dbReference type="Proteomes" id="UP001597090"/>
    </source>
</evidence>
<dbReference type="PANTHER" id="PTHR43143">
    <property type="entry name" value="METALLOPHOSPHOESTERASE, CALCINEURIN SUPERFAMILY"/>
    <property type="match status" value="1"/>
</dbReference>
<dbReference type="Gene3D" id="2.60.40.10">
    <property type="entry name" value="Immunoglobulins"/>
    <property type="match status" value="1"/>
</dbReference>
<dbReference type="EMBL" id="JBHTIH010000002">
    <property type="protein sequence ID" value="MFD0738546.1"/>
    <property type="molecule type" value="Genomic_DNA"/>
</dbReference>
<dbReference type="InterPro" id="IPR004843">
    <property type="entry name" value="Calcineurin-like_PHP"/>
</dbReference>
<organism evidence="5 6">
    <name type="scientific">Lysobacter koreensis</name>
    <dbReference type="NCBI Taxonomy" id="266122"/>
    <lineage>
        <taxon>Bacteria</taxon>
        <taxon>Pseudomonadati</taxon>
        <taxon>Pseudomonadota</taxon>
        <taxon>Gammaproteobacteria</taxon>
        <taxon>Lysobacterales</taxon>
        <taxon>Lysobacteraceae</taxon>
        <taxon>Lysobacter</taxon>
    </lineage>
</organism>
<feature type="signal peptide" evidence="1">
    <location>
        <begin position="1"/>
        <end position="18"/>
    </location>
</feature>
<evidence type="ECO:0000259" key="2">
    <source>
        <dbReference type="Pfam" id="PF00149"/>
    </source>
</evidence>
<dbReference type="InterPro" id="IPR029052">
    <property type="entry name" value="Metallo-depent_PP-like"/>
</dbReference>
<dbReference type="Proteomes" id="UP001597090">
    <property type="component" value="Unassembled WGS sequence"/>
</dbReference>
<evidence type="ECO:0000313" key="5">
    <source>
        <dbReference type="EMBL" id="MFD0738546.1"/>
    </source>
</evidence>
<dbReference type="InterPro" id="IPR051918">
    <property type="entry name" value="STPP_CPPED1"/>
</dbReference>
<dbReference type="SUPFAM" id="SSF56300">
    <property type="entry name" value="Metallo-dependent phosphatases"/>
    <property type="match status" value="1"/>
</dbReference>
<dbReference type="RefSeq" id="WP_386811463.1">
    <property type="nucleotide sequence ID" value="NZ_JBHTIH010000002.1"/>
</dbReference>
<feature type="chain" id="PRO_5045182200" evidence="1">
    <location>
        <begin position="19"/>
        <end position="550"/>
    </location>
</feature>